<reference evidence="3 4" key="1">
    <citation type="submission" date="2012-10" db="EMBL/GenBank/DDBJ databases">
        <title>Genome sequencing of Tanticharoenia sakaeratensis NBRC 103193.</title>
        <authorList>
            <person name="Azuma Y."/>
            <person name="Hadano H."/>
            <person name="Hirakawa H."/>
            <person name="Matsushita K."/>
        </authorList>
    </citation>
    <scope>NUCLEOTIDE SEQUENCE [LARGE SCALE GENOMIC DNA]</scope>
    <source>
        <strain evidence="3 4">NBRC 103193</strain>
    </source>
</reference>
<protein>
    <submittedName>
        <fullName evidence="3">Fatty acyl CoA synthetase</fullName>
    </submittedName>
</protein>
<dbReference type="InterPro" id="IPR029046">
    <property type="entry name" value="LolA/LolB/LppX"/>
</dbReference>
<feature type="signal peptide" evidence="2">
    <location>
        <begin position="1"/>
        <end position="19"/>
    </location>
</feature>
<keyword evidence="4" id="KW-1185">Reference proteome</keyword>
<evidence type="ECO:0000313" key="4">
    <source>
        <dbReference type="Proteomes" id="UP000032679"/>
    </source>
</evidence>
<dbReference type="Pfam" id="PF19574">
    <property type="entry name" value="LolA_3"/>
    <property type="match status" value="1"/>
</dbReference>
<dbReference type="InterPro" id="IPR004564">
    <property type="entry name" value="OM_lipoprot_carrier_LolA-like"/>
</dbReference>
<comment type="caution">
    <text evidence="3">The sequence shown here is derived from an EMBL/GenBank/DDBJ whole genome shotgun (WGS) entry which is preliminary data.</text>
</comment>
<organism evidence="3 4">
    <name type="scientific">Tanticharoenia sakaeratensis NBRC 103193</name>
    <dbReference type="NCBI Taxonomy" id="1231623"/>
    <lineage>
        <taxon>Bacteria</taxon>
        <taxon>Pseudomonadati</taxon>
        <taxon>Pseudomonadota</taxon>
        <taxon>Alphaproteobacteria</taxon>
        <taxon>Acetobacterales</taxon>
        <taxon>Acetobacteraceae</taxon>
        <taxon>Tanticharoenia</taxon>
    </lineage>
</organism>
<dbReference type="EMBL" id="BALE01000015">
    <property type="protein sequence ID" value="GAN54052.1"/>
    <property type="molecule type" value="Genomic_DNA"/>
</dbReference>
<dbReference type="SUPFAM" id="SSF89392">
    <property type="entry name" value="Prokaryotic lipoproteins and lipoprotein localization factors"/>
    <property type="match status" value="1"/>
</dbReference>
<proteinExistence type="predicted"/>
<keyword evidence="1 2" id="KW-0732">Signal</keyword>
<dbReference type="CDD" id="cd16325">
    <property type="entry name" value="LolA"/>
    <property type="match status" value="1"/>
</dbReference>
<evidence type="ECO:0000256" key="2">
    <source>
        <dbReference type="SAM" id="SignalP"/>
    </source>
</evidence>
<dbReference type="Proteomes" id="UP000032679">
    <property type="component" value="Unassembled WGS sequence"/>
</dbReference>
<gene>
    <name evidence="3" type="ORF">Tasa_015_041</name>
</gene>
<dbReference type="AlphaFoldDB" id="A0A0D6MK91"/>
<dbReference type="Gene3D" id="2.50.20.10">
    <property type="entry name" value="Lipoprotein localisation LolA/LolB/LppX"/>
    <property type="match status" value="1"/>
</dbReference>
<dbReference type="STRING" id="1231623.Tasa_015_041"/>
<evidence type="ECO:0000256" key="1">
    <source>
        <dbReference type="ARBA" id="ARBA00022729"/>
    </source>
</evidence>
<accession>A0A0D6MK91</accession>
<name>A0A0D6MK91_9PROT</name>
<evidence type="ECO:0000313" key="3">
    <source>
        <dbReference type="EMBL" id="GAN54052.1"/>
    </source>
</evidence>
<sequence length="192" mass="20576">MRSPIVLLLATLALQDAHAATSVGNSSALGDEIMARLGQVPQRQQTFHETREIRALTAPLRSQGVLLFRRPDYIEKKTLAPRPEDLVVNGSTISITRGTAPARLVDAAHNPGLALLVATLRGPLEGDAALLKQYYRLDAAGDLGSWTLTLTPARPEVARFVQSVTMVGHNNAIASVRVVQANGDVQTTTIDP</sequence>
<feature type="chain" id="PRO_5002308089" evidence="2">
    <location>
        <begin position="20"/>
        <end position="192"/>
    </location>
</feature>
<dbReference type="RefSeq" id="WP_048848597.1">
    <property type="nucleotide sequence ID" value="NZ_BALE01000015.1"/>
</dbReference>